<keyword evidence="5" id="KW-0808">Transferase</keyword>
<dbReference type="Pfam" id="PF13432">
    <property type="entry name" value="TPR_16"/>
    <property type="match status" value="1"/>
</dbReference>
<dbReference type="Gene3D" id="3.40.50.2000">
    <property type="entry name" value="Glycogen Phosphorylase B"/>
    <property type="match status" value="1"/>
</dbReference>
<dbReference type="Gene3D" id="3.40.50.11380">
    <property type="match status" value="1"/>
</dbReference>
<feature type="domain" description="O-GlcNAc transferase C-terminal" evidence="9">
    <location>
        <begin position="624"/>
        <end position="789"/>
    </location>
</feature>
<dbReference type="PANTHER" id="PTHR44835">
    <property type="entry name" value="UDP-N-ACETYLGLUCOSAMINE--PEPTIDE N-ACETYLGLUCOSAMINYLTRANSFERASE SPINDLY-RELATED"/>
    <property type="match status" value="1"/>
</dbReference>
<evidence type="ECO:0000256" key="8">
    <source>
        <dbReference type="PROSITE-ProRule" id="PRU00339"/>
    </source>
</evidence>
<dbReference type="SUPFAM" id="SSF53756">
    <property type="entry name" value="UDP-Glycosyltransferase/glycogen phosphorylase"/>
    <property type="match status" value="1"/>
</dbReference>
<evidence type="ECO:0000256" key="1">
    <source>
        <dbReference type="ARBA" id="ARBA00004922"/>
    </source>
</evidence>
<feature type="domain" description="O-GlcNAc transferase C-terminal" evidence="9">
    <location>
        <begin position="449"/>
        <end position="596"/>
    </location>
</feature>
<dbReference type="Pfam" id="PF13424">
    <property type="entry name" value="TPR_12"/>
    <property type="match status" value="1"/>
</dbReference>
<comment type="similarity">
    <text evidence="2">Belongs to the glycosyltransferase 41 family. O-GlcNAc transferase subfamily.</text>
</comment>
<dbReference type="PROSITE" id="PS50005">
    <property type="entry name" value="TPR"/>
    <property type="match status" value="6"/>
</dbReference>
<evidence type="ECO:0000259" key="9">
    <source>
        <dbReference type="Pfam" id="PF13844"/>
    </source>
</evidence>
<dbReference type="GO" id="GO:0097363">
    <property type="term" value="F:protein O-acetylglucosaminyltransferase activity"/>
    <property type="evidence" value="ECO:0007669"/>
    <property type="project" value="UniProtKB-EC"/>
</dbReference>
<evidence type="ECO:0000256" key="6">
    <source>
        <dbReference type="ARBA" id="ARBA00022737"/>
    </source>
</evidence>
<dbReference type="Gene3D" id="1.25.40.10">
    <property type="entry name" value="Tetratricopeptide repeat domain"/>
    <property type="match status" value="5"/>
</dbReference>
<feature type="repeat" description="TPR" evidence="8">
    <location>
        <begin position="369"/>
        <end position="402"/>
    </location>
</feature>
<dbReference type="PANTHER" id="PTHR44835:SF1">
    <property type="entry name" value="PROTEIN O-GLCNAC TRANSFERASE"/>
    <property type="match status" value="1"/>
</dbReference>
<proteinExistence type="inferred from homology"/>
<protein>
    <recommendedName>
        <fullName evidence="3">protein O-GlcNAc transferase</fullName>
        <ecNumber evidence="3">2.4.1.255</ecNumber>
    </recommendedName>
</protein>
<evidence type="ECO:0000256" key="7">
    <source>
        <dbReference type="ARBA" id="ARBA00022803"/>
    </source>
</evidence>
<comment type="caution">
    <text evidence="10">The sequence shown here is derived from an EMBL/GenBank/DDBJ whole genome shotgun (WGS) entry which is preliminary data.</text>
</comment>
<feature type="repeat" description="TPR" evidence="8">
    <location>
        <begin position="335"/>
        <end position="368"/>
    </location>
</feature>
<dbReference type="EMBL" id="NHSJ01000040">
    <property type="protein sequence ID" value="PPQ32335.1"/>
    <property type="molecule type" value="Genomic_DNA"/>
</dbReference>
<feature type="repeat" description="TPR" evidence="8">
    <location>
        <begin position="129"/>
        <end position="162"/>
    </location>
</feature>
<evidence type="ECO:0000313" key="10">
    <source>
        <dbReference type="EMBL" id="PPQ32335.1"/>
    </source>
</evidence>
<evidence type="ECO:0000256" key="2">
    <source>
        <dbReference type="ARBA" id="ARBA00005386"/>
    </source>
</evidence>
<keyword evidence="7 8" id="KW-0802">TPR repeat</keyword>
<dbReference type="InterPro" id="IPR051939">
    <property type="entry name" value="Glycosyltr_41/O-GlcNAc_trsf"/>
</dbReference>
<dbReference type="EC" id="2.4.1.255" evidence="3"/>
<reference evidence="10 11" key="1">
    <citation type="journal article" date="2018" name="Arch. Microbiol.">
        <title>New insights into the metabolic potential of the phototrophic purple bacterium Rhodopila globiformis DSM 161(T) from its draft genome sequence and evidence for a vanadium-dependent nitrogenase.</title>
        <authorList>
            <person name="Imhoff J.F."/>
            <person name="Rahn T."/>
            <person name="Kunzel S."/>
            <person name="Neulinger S.C."/>
        </authorList>
    </citation>
    <scope>NUCLEOTIDE SEQUENCE [LARGE SCALE GENOMIC DNA]</scope>
    <source>
        <strain evidence="10 11">DSM 16996</strain>
    </source>
</reference>
<name>A0A2S6NCI3_9HYPH</name>
<keyword evidence="6" id="KW-0677">Repeat</keyword>
<gene>
    <name evidence="10" type="ORF">CCR94_05865</name>
</gene>
<dbReference type="Proteomes" id="UP000239089">
    <property type="component" value="Unassembled WGS sequence"/>
</dbReference>
<keyword evidence="11" id="KW-1185">Reference proteome</keyword>
<feature type="repeat" description="TPR" evidence="8">
    <location>
        <begin position="299"/>
        <end position="332"/>
    </location>
</feature>
<evidence type="ECO:0000256" key="4">
    <source>
        <dbReference type="ARBA" id="ARBA00022676"/>
    </source>
</evidence>
<dbReference type="SUPFAM" id="SSF48452">
    <property type="entry name" value="TPR-like"/>
    <property type="match status" value="2"/>
</dbReference>
<dbReference type="Pfam" id="PF13181">
    <property type="entry name" value="TPR_8"/>
    <property type="match status" value="1"/>
</dbReference>
<dbReference type="InterPro" id="IPR011990">
    <property type="entry name" value="TPR-like_helical_dom_sf"/>
</dbReference>
<dbReference type="Pfam" id="PF13844">
    <property type="entry name" value="Glyco_transf_41"/>
    <property type="match status" value="2"/>
</dbReference>
<evidence type="ECO:0000313" key="11">
    <source>
        <dbReference type="Proteomes" id="UP000239089"/>
    </source>
</evidence>
<dbReference type="AlphaFoldDB" id="A0A2S6NCI3"/>
<evidence type="ECO:0000256" key="5">
    <source>
        <dbReference type="ARBA" id="ARBA00022679"/>
    </source>
</evidence>
<feature type="repeat" description="TPR" evidence="8">
    <location>
        <begin position="197"/>
        <end position="230"/>
    </location>
</feature>
<sequence length="828" mass="91802">MDLVKTSGLVKEIEMSFALPPMSPDEVVRQSFFLAAKAHQEGDLDTAEQLYRGILGVNPTHADALHGMGVLCYIVGRPDLAEVFLTEAIGQRDDPTFHNNHGLVLLARDRPHEALAAVYRALALRSDYPEAYNALGNIQLKLGCRDEAIASYQRATDLRPSYADAHANLAKAFYDKCDFDASEASCRRALEIAPDCPEACNTFGNILRLRGKYDESVSVLDRALAARPQYAEAHNSRSIALLMSRHIEEAIAAASQALACQPDFPQALVNLAAGLAALSQHDKALVHLERAVALQPDCLEAQNNLGATLMQLDRLDESIEAFDRAIDLSESSTQADGHFNLGTTLTTATRLDQAIRSFARALEINPNHVGTHNNLGVALLDEGLTEDAIASYGRALDIDPQYYAAHCNKLLAMQYSDVYGNDDLLATARAFGVVMDRVQPAPLPPRDLSPERRLRIGYVSGDFSAHPVGYFVLNSLEAHDRDKVEIYCYSNRPLVDFYTEEIIKHSDHWREIFGATEEEAAEMIRADEIDILVDLAGHTNYTRLPLFAYKPAPIQASWIGYLGTTGVKTIDYIILDSISAPPGTDHWYTESVVRLPYGRFCYRPLAVEKVVVDPPMLKNGYPTFGSFNNISKLRPGVIELWAKILEARPDARLVLKWKSMAVESVRERVHESFRRFGVAPERVDLRGPSPYPDMMDEYNDLDVALDPFPFGGATTSCEAMWMGVPVVTLPGEKLASRQTLGFLGSMGFDHLAVRSKDEYVARALELVADPEKLREMRHALRPAFEAAPFSDGPKFTATLESAYRQMWRRFVAGEQPQAFCVEVEPALV</sequence>
<dbReference type="InterPro" id="IPR019734">
    <property type="entry name" value="TPR_rpt"/>
</dbReference>
<comment type="pathway">
    <text evidence="1">Protein modification; protein glycosylation.</text>
</comment>
<dbReference type="Pfam" id="PF13414">
    <property type="entry name" value="TPR_11"/>
    <property type="match status" value="1"/>
</dbReference>
<dbReference type="InterPro" id="IPR029489">
    <property type="entry name" value="OGT/SEC/SPY_C"/>
</dbReference>
<dbReference type="SMART" id="SM00028">
    <property type="entry name" value="TPR"/>
    <property type="match status" value="11"/>
</dbReference>
<keyword evidence="4" id="KW-0328">Glycosyltransferase</keyword>
<feature type="repeat" description="TPR" evidence="8">
    <location>
        <begin position="265"/>
        <end position="298"/>
    </location>
</feature>
<evidence type="ECO:0000256" key="3">
    <source>
        <dbReference type="ARBA" id="ARBA00011970"/>
    </source>
</evidence>
<accession>A0A2S6NCI3</accession>
<organism evidence="10 11">
    <name type="scientific">Rhodoblastus sphagnicola</name>
    <dbReference type="NCBI Taxonomy" id="333368"/>
    <lineage>
        <taxon>Bacteria</taxon>
        <taxon>Pseudomonadati</taxon>
        <taxon>Pseudomonadota</taxon>
        <taxon>Alphaproteobacteria</taxon>
        <taxon>Hyphomicrobiales</taxon>
        <taxon>Rhodoblastaceae</taxon>
        <taxon>Rhodoblastus</taxon>
    </lineage>
</organism>
<dbReference type="PROSITE" id="PS50293">
    <property type="entry name" value="TPR_REGION"/>
    <property type="match status" value="1"/>
</dbReference>